<dbReference type="AlphaFoldDB" id="A0A2V3UEE1"/>
<comment type="caution">
    <text evidence="2">The sequence shown here is derived from an EMBL/GenBank/DDBJ whole genome shotgun (WGS) entry which is preliminary data.</text>
</comment>
<gene>
    <name evidence="2" type="ORF">C7450_10758</name>
</gene>
<organism evidence="2 3">
    <name type="scientific">Chelatococcus asaccharovorans</name>
    <dbReference type="NCBI Taxonomy" id="28210"/>
    <lineage>
        <taxon>Bacteria</taxon>
        <taxon>Pseudomonadati</taxon>
        <taxon>Pseudomonadota</taxon>
        <taxon>Alphaproteobacteria</taxon>
        <taxon>Hyphomicrobiales</taxon>
        <taxon>Chelatococcaceae</taxon>
        <taxon>Chelatococcus</taxon>
    </lineage>
</organism>
<dbReference type="Proteomes" id="UP000248021">
    <property type="component" value="Unassembled WGS sequence"/>
</dbReference>
<name>A0A2V3UEE1_9HYPH</name>
<sequence length="53" mass="5542">MTGMREVYGADPSPSGEGAAAGAGWGLLAVITPKHKAWPLKPTRPRSREATLP</sequence>
<dbReference type="EMBL" id="QJJK01000007">
    <property type="protein sequence ID" value="PXW57020.1"/>
    <property type="molecule type" value="Genomic_DNA"/>
</dbReference>
<evidence type="ECO:0000256" key="1">
    <source>
        <dbReference type="SAM" id="MobiDB-lite"/>
    </source>
</evidence>
<evidence type="ECO:0000313" key="3">
    <source>
        <dbReference type="Proteomes" id="UP000248021"/>
    </source>
</evidence>
<reference evidence="2 3" key="1">
    <citation type="submission" date="2018-05" db="EMBL/GenBank/DDBJ databases">
        <title>Genomic Encyclopedia of Type Strains, Phase IV (KMG-IV): sequencing the most valuable type-strain genomes for metagenomic binning, comparative biology and taxonomic classification.</title>
        <authorList>
            <person name="Goeker M."/>
        </authorList>
    </citation>
    <scope>NUCLEOTIDE SEQUENCE [LARGE SCALE GENOMIC DNA]</scope>
    <source>
        <strain evidence="2 3">DSM 6462</strain>
    </source>
</reference>
<proteinExistence type="predicted"/>
<feature type="region of interest" description="Disordered" evidence="1">
    <location>
        <begin position="1"/>
        <end position="21"/>
    </location>
</feature>
<keyword evidence="3" id="KW-1185">Reference proteome</keyword>
<protein>
    <submittedName>
        <fullName evidence="2">Uncharacterized protein</fullName>
    </submittedName>
</protein>
<feature type="compositionally biased region" description="Low complexity" evidence="1">
    <location>
        <begin position="9"/>
        <end position="18"/>
    </location>
</feature>
<accession>A0A2V3UEE1</accession>
<evidence type="ECO:0000313" key="2">
    <source>
        <dbReference type="EMBL" id="PXW57020.1"/>
    </source>
</evidence>